<dbReference type="AntiFam" id="ANF00095">
    <property type="entry name" value="Shadow ORF (opposite ABC transporters)"/>
</dbReference>
<evidence type="ECO:0000313" key="1">
    <source>
        <dbReference type="EMBL" id="OIQ64816.1"/>
    </source>
</evidence>
<protein>
    <submittedName>
        <fullName evidence="1">Uncharacterized protein</fullName>
    </submittedName>
</protein>
<organism evidence="1">
    <name type="scientific">mine drainage metagenome</name>
    <dbReference type="NCBI Taxonomy" id="410659"/>
    <lineage>
        <taxon>unclassified sequences</taxon>
        <taxon>metagenomes</taxon>
        <taxon>ecological metagenomes</taxon>
    </lineage>
</organism>
<accession>A0A1J5P2D9</accession>
<proteinExistence type="predicted"/>
<dbReference type="AlphaFoldDB" id="A0A1J5P2D9"/>
<comment type="caution">
    <text evidence="1">The sequence shown here is derived from an EMBL/GenBank/DDBJ whole genome shotgun (WGS) entry which is preliminary data.</text>
</comment>
<dbReference type="EMBL" id="MLJW01007814">
    <property type="protein sequence ID" value="OIQ64816.1"/>
    <property type="molecule type" value="Genomic_DNA"/>
</dbReference>
<gene>
    <name evidence="1" type="ORF">GALL_536310</name>
</gene>
<reference evidence="1" key="1">
    <citation type="submission" date="2016-10" db="EMBL/GenBank/DDBJ databases">
        <title>Sequence of Gallionella enrichment culture.</title>
        <authorList>
            <person name="Poehlein A."/>
            <person name="Muehling M."/>
            <person name="Daniel R."/>
        </authorList>
    </citation>
    <scope>NUCLEOTIDE SEQUENCE</scope>
</reference>
<sequence length="201" mass="22334">MGHAQQRLGDFAPQLLVLRVVVHGQAVTRTRQVHREGLAQTGTRAHFQRDDTIRQHQGFVDIVGDQQDRLLVLAPDTHDFVLQLGTCQRIQCRQGFVEQQHIRVGSQCPRHGDALAHTTRQLLRLFVNGGRKSHHGNVVAGALLPLGCGFAGKNPVYGQGHIFTHRQPGHQRVTLEHDAPVRTRFGNGFAPLEHFAAIGLF</sequence>
<dbReference type="AntiFam" id="ANF00142">
    <property type="entry name" value="Shadow ORF (opposite yadG)"/>
</dbReference>
<name>A0A1J5P2D9_9ZZZZ</name>